<organism evidence="10 11">
    <name type="scientific">Umbra pygmaea</name>
    <name type="common">Eastern mudminnow</name>
    <dbReference type="NCBI Taxonomy" id="75934"/>
    <lineage>
        <taxon>Eukaryota</taxon>
        <taxon>Metazoa</taxon>
        <taxon>Chordata</taxon>
        <taxon>Craniata</taxon>
        <taxon>Vertebrata</taxon>
        <taxon>Euteleostomi</taxon>
        <taxon>Actinopterygii</taxon>
        <taxon>Neopterygii</taxon>
        <taxon>Teleostei</taxon>
        <taxon>Protacanthopterygii</taxon>
        <taxon>Esociformes</taxon>
        <taxon>Umbridae</taxon>
        <taxon>Umbra</taxon>
    </lineage>
</organism>
<evidence type="ECO:0000256" key="3">
    <source>
        <dbReference type="ARBA" id="ARBA00006332"/>
    </source>
</evidence>
<evidence type="ECO:0000313" key="11">
    <source>
        <dbReference type="Proteomes" id="UP001557470"/>
    </source>
</evidence>
<feature type="compositionally biased region" description="Basic and acidic residues" evidence="9">
    <location>
        <begin position="762"/>
        <end position="793"/>
    </location>
</feature>
<keyword evidence="5" id="KW-0158">Chromosome</keyword>
<reference evidence="10 11" key="1">
    <citation type="submission" date="2024-06" db="EMBL/GenBank/DDBJ databases">
        <authorList>
            <person name="Pan Q."/>
            <person name="Wen M."/>
            <person name="Jouanno E."/>
            <person name="Zahm M."/>
            <person name="Klopp C."/>
            <person name="Cabau C."/>
            <person name="Louis A."/>
            <person name="Berthelot C."/>
            <person name="Parey E."/>
            <person name="Roest Crollius H."/>
            <person name="Montfort J."/>
            <person name="Robinson-Rechavi M."/>
            <person name="Bouchez O."/>
            <person name="Lampietro C."/>
            <person name="Lopez Roques C."/>
            <person name="Donnadieu C."/>
            <person name="Postlethwait J."/>
            <person name="Bobe J."/>
            <person name="Verreycken H."/>
            <person name="Guiguen Y."/>
        </authorList>
    </citation>
    <scope>NUCLEOTIDE SEQUENCE [LARGE SCALE GENOMIC DNA]</scope>
    <source>
        <strain evidence="10">Up_M1</strain>
        <tissue evidence="10">Testis</tissue>
    </source>
</reference>
<gene>
    <name evidence="10" type="ORF">UPYG_G00246490</name>
</gene>
<keyword evidence="8" id="KW-0539">Nucleus</keyword>
<feature type="region of interest" description="Disordered" evidence="9">
    <location>
        <begin position="321"/>
        <end position="341"/>
    </location>
</feature>
<dbReference type="Pfam" id="PF15489">
    <property type="entry name" value="CTC1"/>
    <property type="match status" value="1"/>
</dbReference>
<keyword evidence="6" id="KW-0779">Telomere</keyword>
<proteinExistence type="inferred from homology"/>
<dbReference type="InterPro" id="IPR029156">
    <property type="entry name" value="CTC1"/>
</dbReference>
<comment type="subcellular location">
    <subcellularLocation>
        <location evidence="2">Chromosome</location>
        <location evidence="2">Telomere</location>
    </subcellularLocation>
    <subcellularLocation>
        <location evidence="1">Nucleus</location>
    </subcellularLocation>
</comment>
<evidence type="ECO:0000256" key="6">
    <source>
        <dbReference type="ARBA" id="ARBA00022895"/>
    </source>
</evidence>
<evidence type="ECO:0000256" key="1">
    <source>
        <dbReference type="ARBA" id="ARBA00004123"/>
    </source>
</evidence>
<feature type="compositionally biased region" description="Acidic residues" evidence="9">
    <location>
        <begin position="794"/>
        <end position="803"/>
    </location>
</feature>
<sequence>METFLANFHQRSEVEREWLQQLFVFVKDNLCPVVSGFPPEQLALALVLRLERALGSSCIRSFPLSYRLVSVSELATRQRTPSCSNLTWSTNQHIDWAREAEQAHPSHKALPRCNLLLIGCLSNGRGLGGACDGSWMVRDASGSLHAELLSPSPLWLGLPLLFPFWNYIPQHALGQDQDNQGYLELIGCPLPLTSDSEMTFNPADVNVSKAVGVKEAMRLMEHRVKGLRVCVYGEVCGVGPLLDITGNAFFYLRLRERQNTLPVLVMEPGCLWWRRCVYVGGHVCVSALRLCVLRGWSSNRVLCVTTGSCLSLLPHTLTPDLSDAQGNTPNTHTPDAVTHSSAEETQFFDRSSVGSAFLGGQMDDRQVEDRQVDETDEPMDETCCIIPSPHSTKHSRVISYQGVLTCVLSAEAGLYVIDGKVGLCLAYQPIQRRGLRPGAEIELHDVHFLYRASPHCLPSMLCMCLRSSLRITSFSRLGSEVSGHSDISSDALLPRLLLEMNLGISQYLWLCHCCTALSDRLVPHWVRAERAAVVAGRLLEWVLTWETPGVGGGRRDIYREMLQEPHHCPLTEYQVCSPGCEYVSVSECVSAMQAECWSSLSLTSLLPGSGSSLTQAELNPLLAWSVGLSLGQDRRPRPLLLVGVLELPRTHTAPSGAHTLLLRDQTGTLTCVNVETSGDDSGGQRAVSSTAWIGCLVAVRCFTMVMERFLQSKFPTYEHLDQERYITHKHCSICQIPQKVYIQLCLNDLHILSPSASMATALREKNRVGGEERREGGEERREGGEERREGGEERMEEEDEEGEGGAKRARYEDRENKPCISIETPGGGESSLPGGKPCISVAMRVMWKEGVAWRNEGHDSEAGEAGLSLCFSVKAETIGLVQCWGRDPKNSPLQEREIDRDGQTTPVDLLFVRSSVRWFPLIHAGSFYRLTAPNTQDPSVLTGCLVAVKSGVELHASPSLMVRSDWRIHTVTRPLRISPDSQVITQKVMSVAEVLDCRCDVELVSFYGLISQRITLQDQRGPAPTTQYTDVESGLSVRLTVCLETRGRSLHVYLDLSHTPYPPGIIPGNTVLFTGFQRRLSRVGAVYCRSLPVSCLTVTAVGKTTAQSCEPTPPIVLLGVWGMAGAEQCVFGRVRAHVVCVLYLQLQWICSLCGSIYTQRCTRSHPLCDSASSVFQAVAKTVVEDGSGEAHIWFSCPLVSCLLGLTTPQWEGLQRSLRARGHLRVYTRGRSLVSDLTCDDPLLQYLSCVCNSSAVCRPLTLSCTLHTRSHTPAAHREDSAQLKRLTRGDREFVTKMPPPLQLTCTHILEEETY</sequence>
<feature type="compositionally biased region" description="Polar residues" evidence="9">
    <location>
        <begin position="324"/>
        <end position="341"/>
    </location>
</feature>
<dbReference type="GO" id="GO:0000781">
    <property type="term" value="C:chromosome, telomeric region"/>
    <property type="evidence" value="ECO:0007669"/>
    <property type="project" value="UniProtKB-SubCell"/>
</dbReference>
<dbReference type="Proteomes" id="UP001557470">
    <property type="component" value="Unassembled WGS sequence"/>
</dbReference>
<comment type="caution">
    <text evidence="10">The sequence shown here is derived from an EMBL/GenBank/DDBJ whole genome shotgun (WGS) entry which is preliminary data.</text>
</comment>
<dbReference type="PANTHER" id="PTHR14865:SF2">
    <property type="entry name" value="CST COMPLEX SUBUNIT CTC1"/>
    <property type="match status" value="1"/>
</dbReference>
<evidence type="ECO:0000256" key="9">
    <source>
        <dbReference type="SAM" id="MobiDB-lite"/>
    </source>
</evidence>
<evidence type="ECO:0000256" key="8">
    <source>
        <dbReference type="ARBA" id="ARBA00023242"/>
    </source>
</evidence>
<dbReference type="GO" id="GO:0003677">
    <property type="term" value="F:DNA binding"/>
    <property type="evidence" value="ECO:0007669"/>
    <property type="project" value="UniProtKB-KW"/>
</dbReference>
<evidence type="ECO:0000256" key="5">
    <source>
        <dbReference type="ARBA" id="ARBA00022454"/>
    </source>
</evidence>
<dbReference type="EMBL" id="JAGEUA010000007">
    <property type="protein sequence ID" value="KAL0970732.1"/>
    <property type="molecule type" value="Genomic_DNA"/>
</dbReference>
<evidence type="ECO:0000313" key="10">
    <source>
        <dbReference type="EMBL" id="KAL0970732.1"/>
    </source>
</evidence>
<dbReference type="GO" id="GO:0005634">
    <property type="term" value="C:nucleus"/>
    <property type="evidence" value="ECO:0007669"/>
    <property type="project" value="UniProtKB-SubCell"/>
</dbReference>
<keyword evidence="7" id="KW-0238">DNA-binding</keyword>
<name>A0ABD0X476_UMBPY</name>
<accession>A0ABD0X476</accession>
<keyword evidence="11" id="KW-1185">Reference proteome</keyword>
<feature type="compositionally biased region" description="Basic and acidic residues" evidence="9">
    <location>
        <begin position="804"/>
        <end position="817"/>
    </location>
</feature>
<dbReference type="PANTHER" id="PTHR14865">
    <property type="entry name" value="CST COMPLEX SUBUNIT CTC1"/>
    <property type="match status" value="1"/>
</dbReference>
<comment type="similarity">
    <text evidence="3">Belongs to the CTC1 family.</text>
</comment>
<evidence type="ECO:0000256" key="7">
    <source>
        <dbReference type="ARBA" id="ARBA00023125"/>
    </source>
</evidence>
<evidence type="ECO:0000256" key="4">
    <source>
        <dbReference type="ARBA" id="ARBA00016175"/>
    </source>
</evidence>
<protein>
    <recommendedName>
        <fullName evidence="4">CST complex subunit CTC1</fullName>
    </recommendedName>
</protein>
<feature type="region of interest" description="Disordered" evidence="9">
    <location>
        <begin position="762"/>
        <end position="834"/>
    </location>
</feature>
<dbReference type="InterPro" id="IPR042617">
    <property type="entry name" value="CTC1-like"/>
</dbReference>
<evidence type="ECO:0000256" key="2">
    <source>
        <dbReference type="ARBA" id="ARBA00004574"/>
    </source>
</evidence>